<protein>
    <submittedName>
        <fullName evidence="3">Phosphate-selective porin O and P</fullName>
    </submittedName>
</protein>
<keyword evidence="2" id="KW-0732">Signal</keyword>
<dbReference type="Proteomes" id="UP000029843">
    <property type="component" value="Unassembled WGS sequence"/>
</dbReference>
<dbReference type="EMBL" id="JQED01000035">
    <property type="protein sequence ID" value="KGJ90317.1"/>
    <property type="molecule type" value="Genomic_DNA"/>
</dbReference>
<evidence type="ECO:0000313" key="4">
    <source>
        <dbReference type="Proteomes" id="UP000029843"/>
    </source>
</evidence>
<reference evidence="3 4" key="1">
    <citation type="submission" date="2014-08" db="EMBL/GenBank/DDBJ databases">
        <title>Genomic and Phenotypic Diversity of Colwellia psychrerythraea strains from Disparate Marine Basins.</title>
        <authorList>
            <person name="Techtmann S.M."/>
            <person name="Stelling S.C."/>
            <person name="Utturkar S.M."/>
            <person name="Alshibli N."/>
            <person name="Harris A."/>
            <person name="Brown S.D."/>
            <person name="Hazen T.C."/>
        </authorList>
    </citation>
    <scope>NUCLEOTIDE SEQUENCE [LARGE SCALE GENOMIC DNA]</scope>
    <source>
        <strain evidence="3 4">ND2E</strain>
    </source>
</reference>
<evidence type="ECO:0000313" key="3">
    <source>
        <dbReference type="EMBL" id="KGJ90317.1"/>
    </source>
</evidence>
<accession>A0A099KK14</accession>
<keyword evidence="1" id="KW-0175">Coiled coil</keyword>
<dbReference type="SUPFAM" id="SSF56935">
    <property type="entry name" value="Porins"/>
    <property type="match status" value="1"/>
</dbReference>
<organism evidence="3 4">
    <name type="scientific">Colwellia psychrerythraea</name>
    <name type="common">Vibrio psychroerythus</name>
    <dbReference type="NCBI Taxonomy" id="28229"/>
    <lineage>
        <taxon>Bacteria</taxon>
        <taxon>Pseudomonadati</taxon>
        <taxon>Pseudomonadota</taxon>
        <taxon>Gammaproteobacteria</taxon>
        <taxon>Alteromonadales</taxon>
        <taxon>Colwelliaceae</taxon>
        <taxon>Colwellia</taxon>
    </lineage>
</organism>
<sequence precursor="true">MKTSIPMLGLLLASSTTAFAATESDKIERLEQLEKQVAELKKEVKTNTKTTTDLTPKIKIGGAVRFQYSYEDYDDDNKDRGGDFDFDTFRLDVNGSIGDVKLSAQYRWYQYMNVVHHADVAYQFNDNWEGKVGITQVPFGNLNYNSNNFFFSSAYYAGLEDDYDAGLSFTGKYDKHDIRVAYFLNDEKGGVDGYSGDRTHRYSYDVVGIRDFAGGEGIYSAPAQTMGESNTINLRYTYNFFSNTEVGVSLLSGDLEGGSGAGSVGDHTAYAFHVKSNIDNIGIMFQASEYEYDLDNGSDAVAVGAWAFYDTIPTEATSYNLNLSYSQSVSLGPITNLTYYNDYNLITDKSAGLDDTTMNVTGVAISAGGVYAYIDYVIAKNQPFIGGTLVGNADDWNKRLNINIGYYF</sequence>
<name>A0A099KK14_COLPS</name>
<dbReference type="OrthoDB" id="625456at2"/>
<dbReference type="PATRIC" id="fig|28229.4.peg.2613"/>
<evidence type="ECO:0000256" key="2">
    <source>
        <dbReference type="SAM" id="SignalP"/>
    </source>
</evidence>
<feature type="signal peptide" evidence="2">
    <location>
        <begin position="1"/>
        <end position="20"/>
    </location>
</feature>
<evidence type="ECO:0000256" key="1">
    <source>
        <dbReference type="SAM" id="Coils"/>
    </source>
</evidence>
<gene>
    <name evidence="3" type="ORF">ND2E_3465</name>
</gene>
<feature type="coiled-coil region" evidence="1">
    <location>
        <begin position="23"/>
        <end position="50"/>
    </location>
</feature>
<proteinExistence type="predicted"/>
<dbReference type="RefSeq" id="WP_033094312.1">
    <property type="nucleotide sequence ID" value="NZ_JQED01000035.1"/>
</dbReference>
<dbReference type="AlphaFoldDB" id="A0A099KK14"/>
<comment type="caution">
    <text evidence="3">The sequence shown here is derived from an EMBL/GenBank/DDBJ whole genome shotgun (WGS) entry which is preliminary data.</text>
</comment>
<dbReference type="Pfam" id="PF07396">
    <property type="entry name" value="Porin_O_P"/>
    <property type="match status" value="1"/>
</dbReference>
<dbReference type="InterPro" id="IPR010870">
    <property type="entry name" value="Porin_O/P"/>
</dbReference>
<feature type="chain" id="PRO_5001957035" evidence="2">
    <location>
        <begin position="21"/>
        <end position="408"/>
    </location>
</feature>